<organism evidence="1 2">
    <name type="scientific">Phascolarctobacterium succinatutens</name>
    <dbReference type="NCBI Taxonomy" id="626940"/>
    <lineage>
        <taxon>Bacteria</taxon>
        <taxon>Bacillati</taxon>
        <taxon>Bacillota</taxon>
        <taxon>Negativicutes</taxon>
        <taxon>Acidaminococcales</taxon>
        <taxon>Acidaminococcaceae</taxon>
        <taxon>Phascolarctobacterium</taxon>
    </lineage>
</organism>
<dbReference type="STRING" id="626940.BHW43_09755"/>
<dbReference type="NCBIfam" id="TIGR01784">
    <property type="entry name" value="T_den_put_tspse"/>
    <property type="match status" value="1"/>
</dbReference>
<name>A0A1Q6R2A0_9FIRM</name>
<dbReference type="RefSeq" id="WP_303680404.1">
    <property type="nucleotide sequence ID" value="NZ_JAXZQI010000005.1"/>
</dbReference>
<evidence type="ECO:0008006" key="3">
    <source>
        <dbReference type="Google" id="ProtNLM"/>
    </source>
</evidence>
<dbReference type="EMBL" id="MNTG01000045">
    <property type="protein sequence ID" value="OLA36420.1"/>
    <property type="molecule type" value="Genomic_DNA"/>
</dbReference>
<evidence type="ECO:0000313" key="1">
    <source>
        <dbReference type="EMBL" id="OLA36420.1"/>
    </source>
</evidence>
<evidence type="ECO:0000313" key="2">
    <source>
        <dbReference type="Proteomes" id="UP000186777"/>
    </source>
</evidence>
<reference evidence="1 2" key="1">
    <citation type="journal article" date="2016" name="Nat. Biotechnol.">
        <title>Measurement of bacterial replication rates in microbial communities.</title>
        <authorList>
            <person name="Brown C.T."/>
            <person name="Olm M.R."/>
            <person name="Thomas B.C."/>
            <person name="Banfield J.F."/>
        </authorList>
    </citation>
    <scope>NUCLEOTIDE SEQUENCE [LARGE SCALE GENOMIC DNA]</scope>
    <source>
        <strain evidence="1">46_33</strain>
    </source>
</reference>
<protein>
    <recommendedName>
        <fullName evidence="3">Transposase</fullName>
    </recommendedName>
</protein>
<proteinExistence type="predicted"/>
<dbReference type="Pfam" id="PF12784">
    <property type="entry name" value="PDDEXK_2"/>
    <property type="match status" value="1"/>
</dbReference>
<comment type="caution">
    <text evidence="1">The sequence shown here is derived from an EMBL/GenBank/DDBJ whole genome shotgun (WGS) entry which is preliminary data.</text>
</comment>
<gene>
    <name evidence="1" type="ORF">BHW43_09755</name>
</gene>
<dbReference type="AlphaFoldDB" id="A0A1Q6R2A0"/>
<dbReference type="Proteomes" id="UP000186777">
    <property type="component" value="Unassembled WGS sequence"/>
</dbReference>
<sequence length="273" mass="31861">MQNLATKFENLTIQSDFIFKKVMSRKRICIHLLEELLQIKIADISYFEAEKSLEPDYASRGIRLDIIVADDKNTHYNLEMQVNNIKNPDTKHYVLPKRTRYYQALMDIDLLQKGQEYDLLPPTYIIFICVFDFFAKGNYVYTFKKRCLEDMELELPDEATTMILNTKGTHGNISKDIKSFYDYVNNHIINSDFTRQIDDEISYLKLDSKVRREFMLLEARLLDERREGKAEGEAKEKLATAKRLLSMGLSVQDVAKGTSLSVEQVEKIKAEQK</sequence>
<dbReference type="InterPro" id="IPR010106">
    <property type="entry name" value="RpnA"/>
</dbReference>
<accession>A0A1Q6R2A0</accession>